<evidence type="ECO:0000256" key="2">
    <source>
        <dbReference type="ARBA" id="ARBA00022801"/>
    </source>
</evidence>
<protein>
    <recommendedName>
        <fullName evidence="6">Fibronectin type III-like domain-containing protein</fullName>
    </recommendedName>
</protein>
<dbReference type="GO" id="GO:0008422">
    <property type="term" value="F:beta-glucosidase activity"/>
    <property type="evidence" value="ECO:0007669"/>
    <property type="project" value="TreeGrafter"/>
</dbReference>
<dbReference type="GO" id="GO:0009251">
    <property type="term" value="P:glucan catabolic process"/>
    <property type="evidence" value="ECO:0007669"/>
    <property type="project" value="TreeGrafter"/>
</dbReference>
<evidence type="ECO:0000256" key="1">
    <source>
        <dbReference type="ARBA" id="ARBA00005336"/>
    </source>
</evidence>
<sequence>MKTVVWSGFVLAASAPVALAQGSTSQSSSQSFSTSRTTTRTSTRTSTSTSTSSPSGRPLYKNPNASIEDRVKDLLPRMTIEEKVSQLIQGDINGWMNMTDPKDNTLTHNATGLADMMKYKGGSIWAGYSSTYEKLAYAITVGQKYLMENTTLGIPAIIQSEGLHGFTNNGTIFPSPLSMACSFNNDLIRKVAEVVTNEAEPLGISQIFAPVVDLARELRWGRVEESFGEDHFINGEMGLAFVEGIQTGKRLNASSTAIARMAATCKHFAAFGTPHGGLNIAPVVGGERELRSLYLRPFNRACLNALSIMTAYSSYDGIPAVTNKHLLIDIMLGEFTRVTCRIWDLTIAKLVPKTKSSVDLPMTLHGTCDSRECCAKQALENGLQGEMGGGTYTYLTLPEQIRAGKVSEAALDETVSYMLRTKFALGLFENPYPYANYTGHVRTKETLDLLLEVERESIVLLENHNNTLPLSKTGIKSVALIGPSAGQVIVRALKQSLSLELTIGVQLGDYVFAGAKDNAVSPLDGFKRVLAGSNVQVNYAEGCKLWSASEEGFPEAVAAAQKSDVAVVAVGTWSLDQTLLWQGVNATTGEHVDVSDLGLVGAQLNLIKAIKATGKKVIVVYVSGKPIAETWVYRNADAIISQFYGGELQGVALAEVIFGDYNPSGRTSASWPRSVGTAPAFYDYLKGARPVDWTGPGRIEDDGTLVFGHEYTLDTPVPFWSFGHGLSYTTFQYSGLKFNKSTLRGSDTLVVTVNVKNTGNRAGKEVVYMTDVVSSVVTPVQSLQGYAKIDLQPGQSKSVSVSIPIQNLAVWTLDNKFVVEPGKFTVQLGSSQAVYVNGTVTVQ</sequence>
<feature type="region of interest" description="Disordered" evidence="4">
    <location>
        <begin position="20"/>
        <end position="66"/>
    </location>
</feature>
<feature type="chain" id="PRO_5002113678" description="Fibronectin type III-like domain-containing protein" evidence="5">
    <location>
        <begin position="21"/>
        <end position="843"/>
    </location>
</feature>
<dbReference type="FunFam" id="2.60.40.10:FF:000495">
    <property type="entry name" value="Periplasmic beta-glucosidase"/>
    <property type="match status" value="1"/>
</dbReference>
<dbReference type="Gene3D" id="2.60.40.10">
    <property type="entry name" value="Immunoglobulins"/>
    <property type="match status" value="1"/>
</dbReference>
<evidence type="ECO:0000256" key="5">
    <source>
        <dbReference type="SAM" id="SignalP"/>
    </source>
</evidence>
<dbReference type="Pfam" id="PF14310">
    <property type="entry name" value="Fn3-like"/>
    <property type="match status" value="1"/>
</dbReference>
<comment type="similarity">
    <text evidence="1">Belongs to the glycosyl hydrolase 3 family.</text>
</comment>
<keyword evidence="2" id="KW-0378">Hydrolase</keyword>
<dbReference type="InterPro" id="IPR036962">
    <property type="entry name" value="Glyco_hydro_3_N_sf"/>
</dbReference>
<dbReference type="SMART" id="SM01217">
    <property type="entry name" value="Fn3_like"/>
    <property type="match status" value="1"/>
</dbReference>
<dbReference type="InterPro" id="IPR051915">
    <property type="entry name" value="Cellulose_Degrad_GH3"/>
</dbReference>
<proteinExistence type="inferred from homology"/>
<accession>A0A0B7F755</accession>
<evidence type="ECO:0000313" key="7">
    <source>
        <dbReference type="EMBL" id="CEL52047.1"/>
    </source>
</evidence>
<dbReference type="InterPro" id="IPR013783">
    <property type="entry name" value="Ig-like_fold"/>
</dbReference>
<dbReference type="Proteomes" id="UP000059188">
    <property type="component" value="Unassembled WGS sequence"/>
</dbReference>
<evidence type="ECO:0000313" key="8">
    <source>
        <dbReference type="Proteomes" id="UP000059188"/>
    </source>
</evidence>
<dbReference type="Gene3D" id="3.20.20.300">
    <property type="entry name" value="Glycoside hydrolase, family 3, N-terminal domain"/>
    <property type="match status" value="1"/>
</dbReference>
<gene>
    <name evidence="7" type="ORF">RSOLAG1IB_00584</name>
</gene>
<evidence type="ECO:0000256" key="4">
    <source>
        <dbReference type="SAM" id="MobiDB-lite"/>
    </source>
</evidence>
<dbReference type="STRING" id="1108050.A0A0B7F755"/>
<dbReference type="FunFam" id="3.40.50.1700:FF:000009">
    <property type="entry name" value="Periplasmic beta-glucosidase"/>
    <property type="match status" value="1"/>
</dbReference>
<feature type="domain" description="Fibronectin type III-like" evidence="6">
    <location>
        <begin position="765"/>
        <end position="832"/>
    </location>
</feature>
<name>A0A0B7F755_THACB</name>
<evidence type="ECO:0000256" key="3">
    <source>
        <dbReference type="ARBA" id="ARBA00023295"/>
    </source>
</evidence>
<organism evidence="7 8">
    <name type="scientific">Thanatephorus cucumeris (strain AG1-IB / isolate 7/3/14)</name>
    <name type="common">Lettuce bottom rot fungus</name>
    <name type="synonym">Rhizoctonia solani</name>
    <dbReference type="NCBI Taxonomy" id="1108050"/>
    <lineage>
        <taxon>Eukaryota</taxon>
        <taxon>Fungi</taxon>
        <taxon>Dikarya</taxon>
        <taxon>Basidiomycota</taxon>
        <taxon>Agaricomycotina</taxon>
        <taxon>Agaricomycetes</taxon>
        <taxon>Cantharellales</taxon>
        <taxon>Ceratobasidiaceae</taxon>
        <taxon>Rhizoctonia</taxon>
        <taxon>Rhizoctonia solani AG-1</taxon>
    </lineage>
</organism>
<dbReference type="InterPro" id="IPR002772">
    <property type="entry name" value="Glyco_hydro_3_C"/>
</dbReference>
<dbReference type="AlphaFoldDB" id="A0A0B7F755"/>
<dbReference type="OrthoDB" id="2123594at2759"/>
<feature type="signal peptide" evidence="5">
    <location>
        <begin position="1"/>
        <end position="20"/>
    </location>
</feature>
<dbReference type="InterPro" id="IPR001764">
    <property type="entry name" value="Glyco_hydro_3_N"/>
</dbReference>
<dbReference type="InterPro" id="IPR017853">
    <property type="entry name" value="GH"/>
</dbReference>
<dbReference type="Pfam" id="PF01915">
    <property type="entry name" value="Glyco_hydro_3_C"/>
    <property type="match status" value="1"/>
</dbReference>
<dbReference type="EMBL" id="LN679100">
    <property type="protein sequence ID" value="CEL52047.1"/>
    <property type="molecule type" value="Genomic_DNA"/>
</dbReference>
<dbReference type="Gene3D" id="3.40.50.1700">
    <property type="entry name" value="Glycoside hydrolase family 3 C-terminal domain"/>
    <property type="match status" value="1"/>
</dbReference>
<dbReference type="Pfam" id="PF00933">
    <property type="entry name" value="Glyco_hydro_3"/>
    <property type="match status" value="1"/>
</dbReference>
<dbReference type="PRINTS" id="PR00133">
    <property type="entry name" value="GLHYDRLASE3"/>
</dbReference>
<dbReference type="SUPFAM" id="SSF51445">
    <property type="entry name" value="(Trans)glycosidases"/>
    <property type="match status" value="1"/>
</dbReference>
<keyword evidence="8" id="KW-1185">Reference proteome</keyword>
<keyword evidence="3" id="KW-0326">Glycosidase</keyword>
<keyword evidence="5" id="KW-0732">Signal</keyword>
<dbReference type="InterPro" id="IPR026891">
    <property type="entry name" value="Fn3-like"/>
</dbReference>
<dbReference type="SUPFAM" id="SSF52279">
    <property type="entry name" value="Beta-D-glucan exohydrolase, C-terminal domain"/>
    <property type="match status" value="1"/>
</dbReference>
<dbReference type="PANTHER" id="PTHR30620:SF117">
    <property type="entry name" value="BETA-1,4-XYLOSIDASE (EUROFUNG)"/>
    <property type="match status" value="1"/>
</dbReference>
<reference evidence="7 8" key="1">
    <citation type="submission" date="2014-11" db="EMBL/GenBank/DDBJ databases">
        <authorList>
            <person name="Wibberg Daniel"/>
        </authorList>
    </citation>
    <scope>NUCLEOTIDE SEQUENCE [LARGE SCALE GENOMIC DNA]</scope>
    <source>
        <strain evidence="7">Rhizoctonia solani AG1-IB 7/3/14</strain>
    </source>
</reference>
<dbReference type="PANTHER" id="PTHR30620">
    <property type="entry name" value="PERIPLASMIC BETA-GLUCOSIDASE-RELATED"/>
    <property type="match status" value="1"/>
</dbReference>
<feature type="compositionally biased region" description="Low complexity" evidence="4">
    <location>
        <begin position="23"/>
        <end position="53"/>
    </location>
</feature>
<dbReference type="InterPro" id="IPR036881">
    <property type="entry name" value="Glyco_hydro_3_C_sf"/>
</dbReference>
<evidence type="ECO:0000259" key="6">
    <source>
        <dbReference type="SMART" id="SM01217"/>
    </source>
</evidence>